<evidence type="ECO:0000256" key="3">
    <source>
        <dbReference type="ARBA" id="ARBA00022692"/>
    </source>
</evidence>
<evidence type="ECO:0000256" key="6">
    <source>
        <dbReference type="ARBA" id="ARBA00023315"/>
    </source>
</evidence>
<proteinExistence type="inferred from homology"/>
<comment type="caution">
    <text evidence="9">The sequence shown here is derived from an EMBL/GenBank/DDBJ whole genome shotgun (WGS) entry which is preliminary data.</text>
</comment>
<dbReference type="InterPro" id="IPR039859">
    <property type="entry name" value="PFA4/ZDH16/20/ERF2-like"/>
</dbReference>
<comment type="domain">
    <text evidence="7">The DHHC domain is required for palmitoyltransferase activity.</text>
</comment>
<organism evidence="9 10">
    <name type="scientific">Sciurus carolinensis</name>
    <name type="common">Eastern gray squirrel</name>
    <dbReference type="NCBI Taxonomy" id="30640"/>
    <lineage>
        <taxon>Eukaryota</taxon>
        <taxon>Metazoa</taxon>
        <taxon>Chordata</taxon>
        <taxon>Craniata</taxon>
        <taxon>Vertebrata</taxon>
        <taxon>Euteleostomi</taxon>
        <taxon>Mammalia</taxon>
        <taxon>Eutheria</taxon>
        <taxon>Euarchontoglires</taxon>
        <taxon>Glires</taxon>
        <taxon>Rodentia</taxon>
        <taxon>Sciuromorpha</taxon>
        <taxon>Sciuridae</taxon>
        <taxon>Sciurinae</taxon>
        <taxon>Sciurini</taxon>
        <taxon>Sciurus</taxon>
    </lineage>
</organism>
<protein>
    <recommendedName>
        <fullName evidence="7">Palmitoyltransferase</fullName>
        <ecNumber evidence="7">2.3.1.225</ecNumber>
    </recommendedName>
</protein>
<feature type="transmembrane region" description="Helical" evidence="7">
    <location>
        <begin position="184"/>
        <end position="206"/>
    </location>
</feature>
<evidence type="ECO:0000313" key="9">
    <source>
        <dbReference type="EMBL" id="MBZ3887984.1"/>
    </source>
</evidence>
<name>A0AA41T8V0_SCICA</name>
<dbReference type="Proteomes" id="UP001166674">
    <property type="component" value="Unassembled WGS sequence"/>
</dbReference>
<evidence type="ECO:0000256" key="5">
    <source>
        <dbReference type="ARBA" id="ARBA00023136"/>
    </source>
</evidence>
<comment type="subcellular location">
    <subcellularLocation>
        <location evidence="1">Membrane</location>
        <topology evidence="1">Multi-pass membrane protein</topology>
    </subcellularLocation>
</comment>
<dbReference type="GO" id="GO:0006612">
    <property type="term" value="P:protein targeting to membrane"/>
    <property type="evidence" value="ECO:0007669"/>
    <property type="project" value="TreeGrafter"/>
</dbReference>
<comment type="catalytic activity">
    <reaction evidence="7">
        <text>L-cysteinyl-[protein] + hexadecanoyl-CoA = S-hexadecanoyl-L-cysteinyl-[protein] + CoA</text>
        <dbReference type="Rhea" id="RHEA:36683"/>
        <dbReference type="Rhea" id="RHEA-COMP:10131"/>
        <dbReference type="Rhea" id="RHEA-COMP:11032"/>
        <dbReference type="ChEBI" id="CHEBI:29950"/>
        <dbReference type="ChEBI" id="CHEBI:57287"/>
        <dbReference type="ChEBI" id="CHEBI:57379"/>
        <dbReference type="ChEBI" id="CHEBI:74151"/>
        <dbReference type="EC" id="2.3.1.225"/>
    </reaction>
</comment>
<dbReference type="EC" id="2.3.1.225" evidence="7"/>
<keyword evidence="6 7" id="KW-0012">Acyltransferase</keyword>
<evidence type="ECO:0000256" key="4">
    <source>
        <dbReference type="ARBA" id="ARBA00022989"/>
    </source>
</evidence>
<sequence length="235" mass="26203">MLVMTSSTFFAYPVELCRELFWLESPSLTASPSEWSASSTWTGIPLEISSPPFFLPSDTMGLLQAAVREGPPDTAQTLPMPGSVEQDPEAGHTAWMHSHAFQMPWCHQCNFHRPPRTLHCAICNICVEEFDHHSRWVNNCIGHRNFRLFLLLLVSLCLYLVALVVTCVIFVVRTTDMSLSLDKIVAIIVTVLATGALLPVIFELLVQAVAVSTARRLYEVQVSRAEFLCQDTPLG</sequence>
<keyword evidence="4 7" id="KW-1133">Transmembrane helix</keyword>
<comment type="similarity">
    <text evidence="7">Belongs to the DHHC palmitoyltransferase family.</text>
</comment>
<evidence type="ECO:0000256" key="1">
    <source>
        <dbReference type="ARBA" id="ARBA00004141"/>
    </source>
</evidence>
<dbReference type="PROSITE" id="PS50216">
    <property type="entry name" value="DHHC"/>
    <property type="match status" value="1"/>
</dbReference>
<dbReference type="GO" id="GO:0019706">
    <property type="term" value="F:protein-cysteine S-palmitoyltransferase activity"/>
    <property type="evidence" value="ECO:0007669"/>
    <property type="project" value="UniProtKB-EC"/>
</dbReference>
<evidence type="ECO:0000256" key="2">
    <source>
        <dbReference type="ARBA" id="ARBA00022679"/>
    </source>
</evidence>
<dbReference type="AlphaFoldDB" id="A0AA41T8V0"/>
<dbReference type="GO" id="GO:0005783">
    <property type="term" value="C:endoplasmic reticulum"/>
    <property type="evidence" value="ECO:0007669"/>
    <property type="project" value="TreeGrafter"/>
</dbReference>
<dbReference type="InterPro" id="IPR001594">
    <property type="entry name" value="Palmitoyltrfase_DHHC"/>
</dbReference>
<dbReference type="GO" id="GO:0005794">
    <property type="term" value="C:Golgi apparatus"/>
    <property type="evidence" value="ECO:0007669"/>
    <property type="project" value="TreeGrafter"/>
</dbReference>
<feature type="transmembrane region" description="Helical" evidence="7">
    <location>
        <begin position="148"/>
        <end position="172"/>
    </location>
</feature>
<feature type="domain" description="Palmitoyltransferase DHHC" evidence="8">
    <location>
        <begin position="104"/>
        <end position="214"/>
    </location>
</feature>
<evidence type="ECO:0000256" key="7">
    <source>
        <dbReference type="RuleBase" id="RU079119"/>
    </source>
</evidence>
<evidence type="ECO:0000313" key="10">
    <source>
        <dbReference type="Proteomes" id="UP001166674"/>
    </source>
</evidence>
<gene>
    <name evidence="9" type="ORF">SUZIE_195680</name>
</gene>
<keyword evidence="3 7" id="KW-0812">Transmembrane</keyword>
<dbReference type="Pfam" id="PF01529">
    <property type="entry name" value="DHHC"/>
    <property type="match status" value="1"/>
</dbReference>
<evidence type="ECO:0000259" key="8">
    <source>
        <dbReference type="Pfam" id="PF01529"/>
    </source>
</evidence>
<dbReference type="PANTHER" id="PTHR22883:SF326">
    <property type="entry name" value="PALMITOYLTRANSFERASE ZDHHC19"/>
    <property type="match status" value="1"/>
</dbReference>
<dbReference type="EMBL" id="JAATJV010420600">
    <property type="protein sequence ID" value="MBZ3887984.1"/>
    <property type="molecule type" value="Genomic_DNA"/>
</dbReference>
<keyword evidence="5 7" id="KW-0472">Membrane</keyword>
<dbReference type="GO" id="GO:0016020">
    <property type="term" value="C:membrane"/>
    <property type="evidence" value="ECO:0007669"/>
    <property type="project" value="UniProtKB-SubCell"/>
</dbReference>
<keyword evidence="2 7" id="KW-0808">Transferase</keyword>
<accession>A0AA41T8V0</accession>
<dbReference type="PANTHER" id="PTHR22883">
    <property type="entry name" value="ZINC FINGER DHHC DOMAIN CONTAINING PROTEIN"/>
    <property type="match status" value="1"/>
</dbReference>
<reference evidence="9" key="1">
    <citation type="submission" date="2020-03" db="EMBL/GenBank/DDBJ databases">
        <title>Studies in the Genomics of Life Span.</title>
        <authorList>
            <person name="Glass D."/>
        </authorList>
    </citation>
    <scope>NUCLEOTIDE SEQUENCE</scope>
    <source>
        <strain evidence="9">SUZIE</strain>
        <tissue evidence="9">Muscle</tissue>
    </source>
</reference>
<keyword evidence="10" id="KW-1185">Reference proteome</keyword>